<organism evidence="1 2">
    <name type="scientific">Janibacter limosus</name>
    <dbReference type="NCBI Taxonomy" id="53458"/>
    <lineage>
        <taxon>Bacteria</taxon>
        <taxon>Bacillati</taxon>
        <taxon>Actinomycetota</taxon>
        <taxon>Actinomycetes</taxon>
        <taxon>Micrococcales</taxon>
        <taxon>Intrasporangiaceae</taxon>
        <taxon>Janibacter</taxon>
    </lineage>
</organism>
<dbReference type="Proteomes" id="UP001059663">
    <property type="component" value="Chromosome"/>
</dbReference>
<reference evidence="1" key="1">
    <citation type="submission" date="2021-11" db="EMBL/GenBank/DDBJ databases">
        <title>Study of the species diversity of bacterial strains isolated from a unique natural object - Shulgan-Tash cave (Bashkiria).</title>
        <authorList>
            <person name="Sazanova A.L."/>
            <person name="Chirak E.R."/>
            <person name="Safronova V.I."/>
        </authorList>
    </citation>
    <scope>NUCLEOTIDE SEQUENCE</scope>
    <source>
        <strain evidence="1">P1</strain>
    </source>
</reference>
<proteinExistence type="predicted"/>
<gene>
    <name evidence="1" type="ORF">LP422_03490</name>
</gene>
<evidence type="ECO:0000313" key="2">
    <source>
        <dbReference type="Proteomes" id="UP001059663"/>
    </source>
</evidence>
<evidence type="ECO:0000313" key="1">
    <source>
        <dbReference type="EMBL" id="UUZ45303.1"/>
    </source>
</evidence>
<sequence>MSQWVRALGFRGHFGTKSRRYSITLGALRRARSRWQELAAESRRTGTPIDTRDLEARLLADDADETTRVVGSRTYIGTGWRDHTEEAMAPAVAARTREYDVWKAQQHTTRNGVQKGE</sequence>
<name>A0AC61U624_9MICO</name>
<dbReference type="EMBL" id="CP087977">
    <property type="protein sequence ID" value="UUZ45303.1"/>
    <property type="molecule type" value="Genomic_DNA"/>
</dbReference>
<accession>A0AC61U624</accession>
<protein>
    <submittedName>
        <fullName evidence="1">Uncharacterized protein</fullName>
    </submittedName>
</protein>